<evidence type="ECO:0000313" key="2">
    <source>
        <dbReference type="Proteomes" id="UP000012073"/>
    </source>
</evidence>
<proteinExistence type="predicted"/>
<dbReference type="Gramene" id="CDF35329">
    <property type="protein sequence ID" value="CDF35329"/>
    <property type="gene ID" value="CHC_T00003895001"/>
</dbReference>
<dbReference type="EMBL" id="HG001728">
    <property type="protein sequence ID" value="CDF35329.1"/>
    <property type="molecule type" value="Genomic_DNA"/>
</dbReference>
<dbReference type="GeneID" id="17322867"/>
<protein>
    <submittedName>
        <fullName evidence="1">Uncharacterized protein</fullName>
    </submittedName>
</protein>
<dbReference type="AlphaFoldDB" id="R7QB79"/>
<dbReference type="KEGG" id="ccp:CHC_T00003895001"/>
<keyword evidence="2" id="KW-1185">Reference proteome</keyword>
<reference evidence="2" key="1">
    <citation type="journal article" date="2013" name="Proc. Natl. Acad. Sci. U.S.A.">
        <title>Genome structure and metabolic features in the red seaweed Chondrus crispus shed light on evolution of the Archaeplastida.</title>
        <authorList>
            <person name="Collen J."/>
            <person name="Porcel B."/>
            <person name="Carre W."/>
            <person name="Ball S.G."/>
            <person name="Chaparro C."/>
            <person name="Tonon T."/>
            <person name="Barbeyron T."/>
            <person name="Michel G."/>
            <person name="Noel B."/>
            <person name="Valentin K."/>
            <person name="Elias M."/>
            <person name="Artiguenave F."/>
            <person name="Arun A."/>
            <person name="Aury J.M."/>
            <person name="Barbosa-Neto J.F."/>
            <person name="Bothwell J.H."/>
            <person name="Bouget F.Y."/>
            <person name="Brillet L."/>
            <person name="Cabello-Hurtado F."/>
            <person name="Capella-Gutierrez S."/>
            <person name="Charrier B."/>
            <person name="Cladiere L."/>
            <person name="Cock J.M."/>
            <person name="Coelho S.M."/>
            <person name="Colleoni C."/>
            <person name="Czjzek M."/>
            <person name="Da Silva C."/>
            <person name="Delage L."/>
            <person name="Denoeud F."/>
            <person name="Deschamps P."/>
            <person name="Dittami S.M."/>
            <person name="Gabaldon T."/>
            <person name="Gachon C.M."/>
            <person name="Groisillier A."/>
            <person name="Herve C."/>
            <person name="Jabbari K."/>
            <person name="Katinka M."/>
            <person name="Kloareg B."/>
            <person name="Kowalczyk N."/>
            <person name="Labadie K."/>
            <person name="Leblanc C."/>
            <person name="Lopez P.J."/>
            <person name="McLachlan D.H."/>
            <person name="Meslet-Cladiere L."/>
            <person name="Moustafa A."/>
            <person name="Nehr Z."/>
            <person name="Nyvall Collen P."/>
            <person name="Panaud O."/>
            <person name="Partensky F."/>
            <person name="Poulain J."/>
            <person name="Rensing S.A."/>
            <person name="Rousvoal S."/>
            <person name="Samson G."/>
            <person name="Symeonidi A."/>
            <person name="Weissenbach J."/>
            <person name="Zambounis A."/>
            <person name="Wincker P."/>
            <person name="Boyen C."/>
        </authorList>
    </citation>
    <scope>NUCLEOTIDE SEQUENCE [LARGE SCALE GENOMIC DNA]</scope>
    <source>
        <strain evidence="2">cv. Stackhouse</strain>
    </source>
</reference>
<evidence type="ECO:0000313" key="1">
    <source>
        <dbReference type="EMBL" id="CDF35329.1"/>
    </source>
</evidence>
<dbReference type="RefSeq" id="XP_005715148.1">
    <property type="nucleotide sequence ID" value="XM_005715091.1"/>
</dbReference>
<gene>
    <name evidence="1" type="ORF">CHC_T00003895001</name>
</gene>
<organism evidence="1 2">
    <name type="scientific">Chondrus crispus</name>
    <name type="common">Carrageen Irish moss</name>
    <name type="synonym">Polymorpha crispa</name>
    <dbReference type="NCBI Taxonomy" id="2769"/>
    <lineage>
        <taxon>Eukaryota</taxon>
        <taxon>Rhodophyta</taxon>
        <taxon>Florideophyceae</taxon>
        <taxon>Rhodymeniophycidae</taxon>
        <taxon>Gigartinales</taxon>
        <taxon>Gigartinaceae</taxon>
        <taxon>Chondrus</taxon>
    </lineage>
</organism>
<sequence>MKTIQEAYRCLQSELQLGPQDWPCAIGMIMTALNETPLKRLRIRADGVYRSPLQVMTGIKPTRVVIHTTYLA</sequence>
<accession>R7QB79</accession>
<dbReference type="Proteomes" id="UP000012073">
    <property type="component" value="Unassembled WGS sequence"/>
</dbReference>
<name>R7QB79_CHOCR</name>